<dbReference type="Proteomes" id="UP000225277">
    <property type="component" value="Unassembled WGS sequence"/>
</dbReference>
<evidence type="ECO:0000313" key="8">
    <source>
        <dbReference type="Proteomes" id="UP000225277"/>
    </source>
</evidence>
<dbReference type="PANTHER" id="PTHR43827:SF13">
    <property type="entry name" value="ALDO_KETO REDUCTASE FAMILY PROTEIN"/>
    <property type="match status" value="1"/>
</dbReference>
<dbReference type="RefSeq" id="XP_023624870.1">
    <property type="nucleotide sequence ID" value="XM_023769102.1"/>
</dbReference>
<dbReference type="PANTHER" id="PTHR43827">
    <property type="entry name" value="2,5-DIKETO-D-GLUCONIC ACID REDUCTASE"/>
    <property type="match status" value="1"/>
</dbReference>
<reference evidence="7 8" key="1">
    <citation type="submission" date="2016-03" db="EMBL/GenBank/DDBJ databases">
        <authorList>
            <person name="Ploux O."/>
        </authorList>
    </citation>
    <scope>NUCLEOTIDE SEQUENCE [LARGE SCALE GENOMIC DNA]</scope>
    <source>
        <strain evidence="7 8">URUG2</strain>
    </source>
</reference>
<evidence type="ECO:0000256" key="1">
    <source>
        <dbReference type="ARBA" id="ARBA00007905"/>
    </source>
</evidence>
<feature type="domain" description="NADP-dependent oxidoreductase" evidence="6">
    <location>
        <begin position="38"/>
        <end position="267"/>
    </location>
</feature>
<evidence type="ECO:0000313" key="7">
    <source>
        <dbReference type="EMBL" id="CZT17980.1"/>
    </source>
</evidence>
<dbReference type="InterPro" id="IPR018170">
    <property type="entry name" value="Aldo/ket_reductase_CS"/>
</dbReference>
<dbReference type="PROSITE" id="PS00063">
    <property type="entry name" value="ALDOKETO_REDUCTASE_3"/>
    <property type="match status" value="1"/>
</dbReference>
<dbReference type="FunFam" id="3.20.20.100:FF:000015">
    <property type="entry name" value="Oxidoreductase, aldo/keto reductase family"/>
    <property type="match status" value="1"/>
</dbReference>
<proteinExistence type="inferred from homology"/>
<evidence type="ECO:0000256" key="5">
    <source>
        <dbReference type="PIRSR" id="PIRSR000097-3"/>
    </source>
</evidence>
<keyword evidence="8" id="KW-1185">Reference proteome</keyword>
<dbReference type="STRING" id="112498.A0A2D3UXS6"/>
<dbReference type="OrthoDB" id="416253at2759"/>
<dbReference type="GO" id="GO:0016491">
    <property type="term" value="F:oxidoreductase activity"/>
    <property type="evidence" value="ECO:0007669"/>
    <property type="project" value="UniProtKB-KW"/>
</dbReference>
<evidence type="ECO:0000256" key="2">
    <source>
        <dbReference type="ARBA" id="ARBA00023002"/>
    </source>
</evidence>
<keyword evidence="2" id="KW-0560">Oxidoreductase</keyword>
<dbReference type="PIRSF" id="PIRSF000097">
    <property type="entry name" value="AKR"/>
    <property type="match status" value="1"/>
</dbReference>
<feature type="site" description="Lowers pKa of active site Tyr" evidence="5">
    <location>
        <position position="79"/>
    </location>
</feature>
<dbReference type="PRINTS" id="PR00069">
    <property type="entry name" value="ALDKETRDTASE"/>
</dbReference>
<evidence type="ECO:0000259" key="6">
    <source>
        <dbReference type="Pfam" id="PF00248"/>
    </source>
</evidence>
<protein>
    <submittedName>
        <fullName evidence="7">Probable aldo-keto reductase</fullName>
    </submittedName>
</protein>
<gene>
    <name evidence="7" type="ORF">RCC_03819</name>
</gene>
<dbReference type="Pfam" id="PF00248">
    <property type="entry name" value="Aldo_ket_red"/>
    <property type="match status" value="1"/>
</dbReference>
<evidence type="ECO:0000256" key="4">
    <source>
        <dbReference type="PIRSR" id="PIRSR000097-2"/>
    </source>
</evidence>
<dbReference type="InterPro" id="IPR036812">
    <property type="entry name" value="NAD(P)_OxRdtase_dom_sf"/>
</dbReference>
<dbReference type="AlphaFoldDB" id="A0A2D3UXS6"/>
<dbReference type="Gene3D" id="3.20.20.100">
    <property type="entry name" value="NADP-dependent oxidoreductase domain"/>
    <property type="match status" value="1"/>
</dbReference>
<dbReference type="EMBL" id="FJUY01000005">
    <property type="protein sequence ID" value="CZT17980.1"/>
    <property type="molecule type" value="Genomic_DNA"/>
</dbReference>
<dbReference type="GeneID" id="35599008"/>
<organism evidence="7 8">
    <name type="scientific">Ramularia collo-cygni</name>
    <dbReference type="NCBI Taxonomy" id="112498"/>
    <lineage>
        <taxon>Eukaryota</taxon>
        <taxon>Fungi</taxon>
        <taxon>Dikarya</taxon>
        <taxon>Ascomycota</taxon>
        <taxon>Pezizomycotina</taxon>
        <taxon>Dothideomycetes</taxon>
        <taxon>Dothideomycetidae</taxon>
        <taxon>Mycosphaerellales</taxon>
        <taxon>Mycosphaerellaceae</taxon>
        <taxon>Ramularia</taxon>
    </lineage>
</organism>
<feature type="active site" description="Proton donor" evidence="3">
    <location>
        <position position="54"/>
    </location>
</feature>
<dbReference type="SUPFAM" id="SSF51430">
    <property type="entry name" value="NAD(P)-linked oxidoreductase"/>
    <property type="match status" value="1"/>
</dbReference>
<sequence>MAPLTLRSTVALPNNEKLPQLGFGVWDSPSDLTTQSCLSALKAGYRHIDTAQVYGNETEVGEAVKQSGLPREEIFITSKILGPGDDAEETYQKCLSSVQKIAGDDGYLDLFLIHNVTSGAKGVKLLWQAMEKLQSEGKIKSIGVSNAGIGMIEGMKSYAKAWPPAVNQFELHPWCQQREIVSYCQKNGIAVEAYCPLVRNQKAEDPELKGIADAHEKSTAQVLLRYCLQKGWVPLPKSDNAGRIGQNADLYDFELSKEELENLDAKDQGEKGALVMVVDNEKTT</sequence>
<dbReference type="InterPro" id="IPR023210">
    <property type="entry name" value="NADP_OxRdtase_dom"/>
</dbReference>
<name>A0A2D3UXS6_9PEZI</name>
<comment type="similarity">
    <text evidence="1">Belongs to the aldo/keto reductase family.</text>
</comment>
<accession>A0A2D3UXS6</accession>
<dbReference type="CDD" id="cd19071">
    <property type="entry name" value="AKR_AKR1-5-like"/>
    <property type="match status" value="1"/>
</dbReference>
<evidence type="ECO:0000256" key="3">
    <source>
        <dbReference type="PIRSR" id="PIRSR000097-1"/>
    </source>
</evidence>
<dbReference type="PROSITE" id="PS00798">
    <property type="entry name" value="ALDOKETO_REDUCTASE_1"/>
    <property type="match status" value="1"/>
</dbReference>
<dbReference type="InterPro" id="IPR020471">
    <property type="entry name" value="AKR"/>
</dbReference>
<feature type="binding site" evidence="4">
    <location>
        <position position="114"/>
    </location>
    <ligand>
        <name>substrate</name>
    </ligand>
</feature>